<feature type="compositionally biased region" description="Acidic residues" evidence="1">
    <location>
        <begin position="120"/>
        <end position="133"/>
    </location>
</feature>
<feature type="compositionally biased region" description="Basic and acidic residues" evidence="1">
    <location>
        <begin position="100"/>
        <end position="113"/>
    </location>
</feature>
<sequence length="170" mass="19694">DDEGNYRMNYTSENRSCFVAIEVSKNNTASGLDVNGCEVWINVTSLPRDNSSISLDMFNTCISRCEKPTLSMRTINEISYHPNCTYPRGFKPRINGTWQQDHDKVQEERDAARQWRLNNTDEEEKEDEGEEEEEGKKHQEEDDWSTDLQCIEQEGQETANQTTTEVKQMA</sequence>
<proteinExistence type="evidence at transcript level"/>
<evidence type="ECO:0000256" key="1">
    <source>
        <dbReference type="SAM" id="MobiDB-lite"/>
    </source>
</evidence>
<organism evidence="2">
    <name type="scientific">Argas monolakensis</name>
    <name type="common">Mono lake bird tick</name>
    <dbReference type="NCBI Taxonomy" id="34602"/>
    <lineage>
        <taxon>Eukaryota</taxon>
        <taxon>Metazoa</taxon>
        <taxon>Ecdysozoa</taxon>
        <taxon>Arthropoda</taxon>
        <taxon>Chelicerata</taxon>
        <taxon>Arachnida</taxon>
        <taxon>Acari</taxon>
        <taxon>Parasitiformes</taxon>
        <taxon>Ixodida</taxon>
        <taxon>Ixodoidea</taxon>
        <taxon>Argasidae</taxon>
        <taxon>Argasinae</taxon>
        <taxon>Argas</taxon>
    </lineage>
</organism>
<feature type="region of interest" description="Disordered" evidence="1">
    <location>
        <begin position="95"/>
        <end position="170"/>
    </location>
</feature>
<evidence type="ECO:0000313" key="2">
    <source>
        <dbReference type="EMBL" id="ABI52716.1"/>
    </source>
</evidence>
<name>Q09JP7_ARGMO</name>
<dbReference type="EMBL" id="DQ886799">
    <property type="protein sequence ID" value="ABI52716.1"/>
    <property type="molecule type" value="mRNA"/>
</dbReference>
<accession>Q09JP7</accession>
<feature type="compositionally biased region" description="Polar residues" evidence="1">
    <location>
        <begin position="156"/>
        <end position="170"/>
    </location>
</feature>
<protein>
    <submittedName>
        <fullName evidence="2">30kDa ATSP</fullName>
    </submittedName>
</protein>
<feature type="non-terminal residue" evidence="2">
    <location>
        <position position="1"/>
    </location>
</feature>
<dbReference type="AlphaFoldDB" id="Q09JP7"/>
<reference evidence="2" key="1">
    <citation type="journal article" date="2008" name="Insect Biochem. Mol. Biol.">
        <title>Comparative sialomics between hard and soft ticks: implications for the evolution of blood-feeding behavior.</title>
        <authorList>
            <person name="Mans B.J."/>
            <person name="Andersen J.F."/>
            <person name="Francischetti I.M."/>
            <person name="Valenzuela J.G."/>
            <person name="Schwan T.G."/>
            <person name="Pham V.M."/>
            <person name="Garfield M.K."/>
            <person name="Hammer C.H."/>
            <person name="Ribeiro J.M."/>
        </authorList>
    </citation>
    <scope>NUCLEOTIDE SEQUENCE</scope>
    <source>
        <strain evidence="2">AM-218</strain>
        <tissue evidence="2">Adult salivary gland</tissue>
    </source>
</reference>